<sequence>MGVSLWGWGWVVYGLVKWIDQKFLGGMLNKFWFSKVQAQSKAEGDQGEGEPTDRGEKKDN</sequence>
<keyword evidence="3" id="KW-1185">Reference proteome</keyword>
<name>A0A9W9TSL4_9EURO</name>
<feature type="region of interest" description="Disordered" evidence="1">
    <location>
        <begin position="39"/>
        <end position="60"/>
    </location>
</feature>
<evidence type="ECO:0000313" key="3">
    <source>
        <dbReference type="Proteomes" id="UP001150941"/>
    </source>
</evidence>
<dbReference type="AlphaFoldDB" id="A0A9W9TSL4"/>
<reference evidence="2" key="1">
    <citation type="submission" date="2022-11" db="EMBL/GenBank/DDBJ databases">
        <authorList>
            <person name="Petersen C."/>
        </authorList>
    </citation>
    <scope>NUCLEOTIDE SEQUENCE</scope>
    <source>
        <strain evidence="2">IBT 19713</strain>
    </source>
</reference>
<comment type="caution">
    <text evidence="2">The sequence shown here is derived from an EMBL/GenBank/DDBJ whole genome shotgun (WGS) entry which is preliminary data.</text>
</comment>
<protein>
    <submittedName>
        <fullName evidence="2">Uncharacterized protein</fullName>
    </submittedName>
</protein>
<evidence type="ECO:0000313" key="2">
    <source>
        <dbReference type="EMBL" id="KAJ5239875.1"/>
    </source>
</evidence>
<feature type="compositionally biased region" description="Basic and acidic residues" evidence="1">
    <location>
        <begin position="51"/>
        <end position="60"/>
    </location>
</feature>
<dbReference type="EMBL" id="JAPQKS010000003">
    <property type="protein sequence ID" value="KAJ5239875.1"/>
    <property type="molecule type" value="Genomic_DNA"/>
</dbReference>
<accession>A0A9W9TSL4</accession>
<dbReference type="GeneID" id="83201094"/>
<proteinExistence type="predicted"/>
<organism evidence="2 3">
    <name type="scientific">Penicillium chermesinum</name>
    <dbReference type="NCBI Taxonomy" id="63820"/>
    <lineage>
        <taxon>Eukaryota</taxon>
        <taxon>Fungi</taxon>
        <taxon>Dikarya</taxon>
        <taxon>Ascomycota</taxon>
        <taxon>Pezizomycotina</taxon>
        <taxon>Eurotiomycetes</taxon>
        <taxon>Eurotiomycetidae</taxon>
        <taxon>Eurotiales</taxon>
        <taxon>Aspergillaceae</taxon>
        <taxon>Penicillium</taxon>
    </lineage>
</organism>
<reference evidence="2" key="2">
    <citation type="journal article" date="2023" name="IMA Fungus">
        <title>Comparative genomic study of the Penicillium genus elucidates a diverse pangenome and 15 lateral gene transfer events.</title>
        <authorList>
            <person name="Petersen C."/>
            <person name="Sorensen T."/>
            <person name="Nielsen M.R."/>
            <person name="Sondergaard T.E."/>
            <person name="Sorensen J.L."/>
            <person name="Fitzpatrick D.A."/>
            <person name="Frisvad J.C."/>
            <person name="Nielsen K.L."/>
        </authorList>
    </citation>
    <scope>NUCLEOTIDE SEQUENCE</scope>
    <source>
        <strain evidence="2">IBT 19713</strain>
    </source>
</reference>
<dbReference type="Proteomes" id="UP001150941">
    <property type="component" value="Unassembled WGS sequence"/>
</dbReference>
<dbReference type="RefSeq" id="XP_058332794.1">
    <property type="nucleotide sequence ID" value="XM_058473791.1"/>
</dbReference>
<gene>
    <name evidence="2" type="ORF">N7468_004494</name>
</gene>
<evidence type="ECO:0000256" key="1">
    <source>
        <dbReference type="SAM" id="MobiDB-lite"/>
    </source>
</evidence>
<dbReference type="OrthoDB" id="4223899at2759"/>